<dbReference type="GO" id="GO:0008137">
    <property type="term" value="F:NADH dehydrogenase (ubiquinone) activity"/>
    <property type="evidence" value="ECO:0007669"/>
    <property type="project" value="InterPro"/>
</dbReference>
<dbReference type="PANTHER" id="PTHR42829:SF1">
    <property type="entry name" value="INORGANIC CARBON TRANSPORTER SUBUNIT DABB-RELATED"/>
    <property type="match status" value="1"/>
</dbReference>
<feature type="transmembrane region" description="Helical" evidence="7">
    <location>
        <begin position="427"/>
        <end position="448"/>
    </location>
</feature>
<evidence type="ECO:0000256" key="4">
    <source>
        <dbReference type="ARBA" id="ARBA00022692"/>
    </source>
</evidence>
<feature type="transmembrane region" description="Helical" evidence="7">
    <location>
        <begin position="143"/>
        <end position="161"/>
    </location>
</feature>
<feature type="transmembrane region" description="Helical" evidence="7">
    <location>
        <begin position="120"/>
        <end position="137"/>
    </location>
</feature>
<feature type="transmembrane region" description="Helical" evidence="7">
    <location>
        <begin position="255"/>
        <end position="272"/>
    </location>
</feature>
<evidence type="ECO:0000256" key="2">
    <source>
        <dbReference type="ARBA" id="ARBA00022448"/>
    </source>
</evidence>
<comment type="subcellular location">
    <subcellularLocation>
        <location evidence="7">Cell membrane</location>
        <topology evidence="7">Multi-pass membrane protein</topology>
    </subcellularLocation>
    <subcellularLocation>
        <location evidence="1">Endomembrane system</location>
        <topology evidence="1">Multi-pass membrane protein</topology>
    </subcellularLocation>
    <subcellularLocation>
        <location evidence="8">Membrane</location>
        <topology evidence="8">Multi-pass membrane protein</topology>
    </subcellularLocation>
</comment>
<dbReference type="PRINTS" id="PR01434">
    <property type="entry name" value="NADHDHGNASE5"/>
</dbReference>
<feature type="transmembrane region" description="Helical" evidence="7">
    <location>
        <begin position="319"/>
        <end position="340"/>
    </location>
</feature>
<feature type="transmembrane region" description="Helical" evidence="7">
    <location>
        <begin position="370"/>
        <end position="390"/>
    </location>
</feature>
<name>A0A1V2DTQ1_9GAMM</name>
<keyword evidence="6 7" id="KW-0472">Membrane</keyword>
<dbReference type="EMBL" id="MSCW01000005">
    <property type="protein sequence ID" value="ONF44084.1"/>
    <property type="molecule type" value="Genomic_DNA"/>
</dbReference>
<feature type="transmembrane region" description="Helical" evidence="7">
    <location>
        <begin position="89"/>
        <end position="108"/>
    </location>
</feature>
<evidence type="ECO:0000313" key="12">
    <source>
        <dbReference type="EMBL" id="ONF44084.1"/>
    </source>
</evidence>
<evidence type="ECO:0000256" key="5">
    <source>
        <dbReference type="ARBA" id="ARBA00022989"/>
    </source>
</evidence>
<proteinExistence type="inferred from homology"/>
<feature type="transmembrane region" description="Helical" evidence="7">
    <location>
        <begin position="284"/>
        <end position="307"/>
    </location>
</feature>
<evidence type="ECO:0000256" key="8">
    <source>
        <dbReference type="RuleBase" id="RU000320"/>
    </source>
</evidence>
<gene>
    <name evidence="7" type="primary">dabB</name>
    <name evidence="12" type="ORF">BTO32_07275</name>
</gene>
<dbReference type="InterPro" id="IPR046396">
    <property type="entry name" value="Transporter_DabB"/>
</dbReference>
<dbReference type="HAMAP" id="MF_00862">
    <property type="entry name" value="DabB"/>
    <property type="match status" value="1"/>
</dbReference>
<evidence type="ECO:0000256" key="9">
    <source>
        <dbReference type="SAM" id="MobiDB-lite"/>
    </source>
</evidence>
<feature type="domain" description="NADH:quinone oxidoreductase/Mrp antiporter transmembrane" evidence="10">
    <location>
        <begin position="141"/>
        <end position="355"/>
    </location>
</feature>
<dbReference type="PANTHER" id="PTHR42829">
    <property type="entry name" value="NADH-UBIQUINONE OXIDOREDUCTASE CHAIN 5"/>
    <property type="match status" value="1"/>
</dbReference>
<protein>
    <recommendedName>
        <fullName evidence="7">Probable inorganic carbon transporter subunit DabB</fullName>
    </recommendedName>
</protein>
<dbReference type="GO" id="GO:0003954">
    <property type="term" value="F:NADH dehydrogenase activity"/>
    <property type="evidence" value="ECO:0007669"/>
    <property type="project" value="TreeGrafter"/>
</dbReference>
<dbReference type="Proteomes" id="UP000189339">
    <property type="component" value="Unassembled WGS sequence"/>
</dbReference>
<evidence type="ECO:0000256" key="6">
    <source>
        <dbReference type="ARBA" id="ARBA00023136"/>
    </source>
</evidence>
<feature type="region of interest" description="Disordered" evidence="9">
    <location>
        <begin position="517"/>
        <end position="538"/>
    </location>
</feature>
<dbReference type="NCBIfam" id="NF006029">
    <property type="entry name" value="PRK08168.1"/>
    <property type="match status" value="1"/>
</dbReference>
<feature type="transmembrane region" description="Helical" evidence="7">
    <location>
        <begin position="396"/>
        <end position="415"/>
    </location>
</feature>
<dbReference type="InterPro" id="IPR001750">
    <property type="entry name" value="ND/Mrp_TM"/>
</dbReference>
<sequence>MTPSLTLLTPPLLIGWLSLPLALFAIALFSNWSRNGRKLAYAWRFTERLLLAILAVSLMIGVLLWVDRRLVELGLPESGARFGLYPDGLAVWMSLMVAFIGWVILRYASDYLRGDPARNTFLPWFLTTLACVLLLIMTDHLLVLAGAWIGVSLALHQLLTLYPQRSEARLAAAQKFIASRLGDVCVIAGVLLLGHHYGSFRLPDLQPASQGALELPVDLAWASVLLALAALLKCAQIPFHGWLIRVMEAPTPVSALLHAGVINLGGFLWLRLHPAFPVFTPGHGLLLVVAGITLVVAVITMMTQTSVKHALAWSTVSQMGFMLFEIALGAYTLAFLHLLAHSLYKAHSFLACGRTVKVSACYAPETTPGVATVLLALASGVVGSGLLWLWPGLVEGRPVLGGVLVLAVIASVLAIPHGANRRTRGWVALMALALVPVYGALHAVLGLVFQPGAEISLPTWASVVAWSLLGVLLGLSALVVFAGTRAWLVPWQARFATGLNLDQPFERLTRRLASKALAGPAGRQHERDAYPFPAGEQS</sequence>
<feature type="transmembrane region" description="Helical" evidence="7">
    <location>
        <begin position="460"/>
        <end position="484"/>
    </location>
</feature>
<organism evidence="12 13">
    <name type="scientific">Marinobacter lutaoensis</name>
    <dbReference type="NCBI Taxonomy" id="135739"/>
    <lineage>
        <taxon>Bacteria</taxon>
        <taxon>Pseudomonadati</taxon>
        <taxon>Pseudomonadota</taxon>
        <taxon>Gammaproteobacteria</taxon>
        <taxon>Pseudomonadales</taxon>
        <taxon>Marinobacteraceae</taxon>
        <taxon>Marinobacter</taxon>
    </lineage>
</organism>
<keyword evidence="4 7" id="KW-0812">Transmembrane</keyword>
<dbReference type="AlphaFoldDB" id="A0A1V2DTQ1"/>
<keyword evidence="2 7" id="KW-0813">Transport</keyword>
<accession>A0A1V2DTQ1</accession>
<dbReference type="RefSeq" id="WP_076723964.1">
    <property type="nucleotide sequence ID" value="NZ_MSCW01000005.1"/>
</dbReference>
<dbReference type="GO" id="GO:0015990">
    <property type="term" value="P:electron transport coupled proton transport"/>
    <property type="evidence" value="ECO:0007669"/>
    <property type="project" value="TreeGrafter"/>
</dbReference>
<reference evidence="12 13" key="1">
    <citation type="submission" date="2016-12" db="EMBL/GenBank/DDBJ databases">
        <title>Marinobacter lutaoensis whole genome sequencing.</title>
        <authorList>
            <person name="Verma A."/>
            <person name="Krishnamurthi S."/>
        </authorList>
    </citation>
    <scope>NUCLEOTIDE SEQUENCE [LARGE SCALE GENOMIC DNA]</scope>
    <source>
        <strain evidence="12 13">T5054</strain>
    </source>
</reference>
<dbReference type="Pfam" id="PF00662">
    <property type="entry name" value="Proton_antipo_N"/>
    <property type="match status" value="1"/>
</dbReference>
<keyword evidence="5 7" id="KW-1133">Transmembrane helix</keyword>
<dbReference type="GO" id="GO:0005886">
    <property type="term" value="C:plasma membrane"/>
    <property type="evidence" value="ECO:0007669"/>
    <property type="project" value="UniProtKB-SubCell"/>
</dbReference>
<dbReference type="GO" id="GO:0042773">
    <property type="term" value="P:ATP synthesis coupled electron transport"/>
    <property type="evidence" value="ECO:0007669"/>
    <property type="project" value="InterPro"/>
</dbReference>
<comment type="caution">
    <text evidence="12">The sequence shown here is derived from an EMBL/GenBank/DDBJ whole genome shotgun (WGS) entry which is preliminary data.</text>
</comment>
<dbReference type="InterPro" id="IPR003945">
    <property type="entry name" value="NU5C-like"/>
</dbReference>
<comment type="subunit">
    <text evidence="7">Forms a complex with DabA.</text>
</comment>
<dbReference type="GO" id="GO:0012505">
    <property type="term" value="C:endomembrane system"/>
    <property type="evidence" value="ECO:0007669"/>
    <property type="project" value="UniProtKB-SubCell"/>
</dbReference>
<feature type="transmembrane region" description="Helical" evidence="7">
    <location>
        <begin position="12"/>
        <end position="29"/>
    </location>
</feature>
<keyword evidence="3 7" id="KW-1003">Cell membrane</keyword>
<evidence type="ECO:0000256" key="3">
    <source>
        <dbReference type="ARBA" id="ARBA00022475"/>
    </source>
</evidence>
<evidence type="ECO:0000256" key="7">
    <source>
        <dbReference type="HAMAP-Rule" id="MF_00862"/>
    </source>
</evidence>
<feature type="domain" description="NADH-Ubiquinone oxidoreductase (complex I) chain 5 N-terminal" evidence="11">
    <location>
        <begin position="81"/>
        <end position="121"/>
    </location>
</feature>
<feature type="transmembrane region" description="Helical" evidence="7">
    <location>
        <begin position="181"/>
        <end position="199"/>
    </location>
</feature>
<keyword evidence="13" id="KW-1185">Reference proteome</keyword>
<comment type="function">
    <text evidence="7">Part of an energy-coupled inorganic carbon pump.</text>
</comment>
<evidence type="ECO:0000313" key="13">
    <source>
        <dbReference type="Proteomes" id="UP000189339"/>
    </source>
</evidence>
<evidence type="ECO:0000259" key="10">
    <source>
        <dbReference type="Pfam" id="PF00361"/>
    </source>
</evidence>
<evidence type="ECO:0000256" key="1">
    <source>
        <dbReference type="ARBA" id="ARBA00004127"/>
    </source>
</evidence>
<dbReference type="STRING" id="135739.BTO32_07275"/>
<dbReference type="OrthoDB" id="9768329at2"/>
<dbReference type="InterPro" id="IPR001516">
    <property type="entry name" value="Proton_antipo_N"/>
</dbReference>
<comment type="similarity">
    <text evidence="7">Belongs to the inorganic carbon transporter (TC 9.A.2) DabB family.</text>
</comment>
<feature type="transmembrane region" description="Helical" evidence="7">
    <location>
        <begin position="49"/>
        <end position="66"/>
    </location>
</feature>
<dbReference type="Pfam" id="PF00361">
    <property type="entry name" value="Proton_antipo_M"/>
    <property type="match status" value="1"/>
</dbReference>
<evidence type="ECO:0000259" key="11">
    <source>
        <dbReference type="Pfam" id="PF00662"/>
    </source>
</evidence>